<feature type="signal peptide" evidence="20">
    <location>
        <begin position="1"/>
        <end position="27"/>
    </location>
</feature>
<accession>A0A1G9K1A3</accession>
<evidence type="ECO:0000256" key="3">
    <source>
        <dbReference type="ARBA" id="ARBA00010525"/>
    </source>
</evidence>
<evidence type="ECO:0000256" key="4">
    <source>
        <dbReference type="ARBA" id="ARBA00011702"/>
    </source>
</evidence>
<sequence>MTLLRTTAAVGTALAILSLVATAGAHADTRRAEIESRIDALQQELDSLQSELETIPDDSTASAAPDVDQTAADTLQQAQERRELERESDRNPLAITAYRRNYLLPVSYNSRQNPENFRFISEENGVDDVEVKFQFSAKVNLIEGLFGDRADLYFAYTQRSWWQAYNSNASSPFRETNYEPEAFLSFDNDSQFLGWTNTRNRLAFNHLSNGRSTDLSRSWNRLYLESTFQRGDWAVTVTPHWRIPESEGDDDNPDIDRYMGYGDIEVAHRFNNDHEASMLVRGNPSAGNMGSQVDYSWPLFGNIRGHVQYYVGYGESMIDYDNSNHRLSLGFSLNPLFTGRPEL</sequence>
<name>A0A1G9K1A3_9GAMM</name>
<protein>
    <recommendedName>
        <fullName evidence="7 20">Phospholipase A1</fullName>
        <ecNumber evidence="5 20">3.1.1.32</ecNumber>
        <ecNumber evidence="6 20">3.1.1.4</ecNumber>
    </recommendedName>
    <alternativeName>
        <fullName evidence="20">Phosphatidylcholine 1-acylhydrolase</fullName>
    </alternativeName>
</protein>
<feature type="chain" id="PRO_5011707378" description="Phospholipase A1" evidence="20">
    <location>
        <begin position="28"/>
        <end position="343"/>
    </location>
</feature>
<dbReference type="GO" id="GO:0005509">
    <property type="term" value="F:calcium ion binding"/>
    <property type="evidence" value="ECO:0007669"/>
    <property type="project" value="TreeGrafter"/>
</dbReference>
<evidence type="ECO:0000256" key="21">
    <source>
        <dbReference type="SAM" id="Coils"/>
    </source>
</evidence>
<evidence type="ECO:0000256" key="12">
    <source>
        <dbReference type="ARBA" id="ARBA00022801"/>
    </source>
</evidence>
<evidence type="ECO:0000313" key="23">
    <source>
        <dbReference type="Proteomes" id="UP000199107"/>
    </source>
</evidence>
<comment type="function">
    <text evidence="20">Hydrolysis of phosphatidylcholine with phospholipase A2 (EC 3.1.1.4) and phospholipase A1 (EC 3.1.1.32) activities.</text>
</comment>
<dbReference type="PRINTS" id="PR01486">
    <property type="entry name" value="PHPHLIPASEA1"/>
</dbReference>
<dbReference type="Gene3D" id="2.40.230.10">
    <property type="entry name" value="Phospholipase A1"/>
    <property type="match status" value="1"/>
</dbReference>
<evidence type="ECO:0000256" key="2">
    <source>
        <dbReference type="ARBA" id="ARBA00001604"/>
    </source>
</evidence>
<keyword evidence="11 20" id="KW-0732">Signal</keyword>
<dbReference type="EC" id="3.1.1.4" evidence="6 20"/>
<dbReference type="OrthoDB" id="188433at2"/>
<feature type="binding site" description="in dimeric form" evidence="19">
    <location>
        <position position="211"/>
    </location>
    <ligand>
        <name>Ca(2+)</name>
        <dbReference type="ChEBI" id="CHEBI:29108"/>
        <label>1</label>
    </ligand>
</feature>
<organism evidence="22 23">
    <name type="scientific">Franzmannia pantelleriensis</name>
    <dbReference type="NCBI Taxonomy" id="48727"/>
    <lineage>
        <taxon>Bacteria</taxon>
        <taxon>Pseudomonadati</taxon>
        <taxon>Pseudomonadota</taxon>
        <taxon>Gammaproteobacteria</taxon>
        <taxon>Oceanospirillales</taxon>
        <taxon>Halomonadaceae</taxon>
        <taxon>Franzmannia</taxon>
    </lineage>
</organism>
<keyword evidence="12 20" id="KW-0378">Hydrolase</keyword>
<evidence type="ECO:0000256" key="16">
    <source>
        <dbReference type="ARBA" id="ARBA00023136"/>
    </source>
</evidence>
<evidence type="ECO:0000256" key="8">
    <source>
        <dbReference type="ARBA" id="ARBA00022452"/>
    </source>
</evidence>
<comment type="subunit">
    <text evidence="4 20">Homodimer; dimerization is reversible, and the dimeric form is the active one.</text>
</comment>
<keyword evidence="16" id="KW-0472">Membrane</keyword>
<feature type="active site" description="Proton acceptor" evidence="18">
    <location>
        <position position="206"/>
    </location>
</feature>
<dbReference type="EC" id="3.1.1.32" evidence="5 20"/>
<comment type="catalytic activity">
    <reaction evidence="2 20">
        <text>a 1,2-diacyl-sn-glycero-3-phosphocholine + H2O = a 1-acyl-sn-glycero-3-phosphocholine + a fatty acid + H(+)</text>
        <dbReference type="Rhea" id="RHEA:15801"/>
        <dbReference type="ChEBI" id="CHEBI:15377"/>
        <dbReference type="ChEBI" id="CHEBI:15378"/>
        <dbReference type="ChEBI" id="CHEBI:28868"/>
        <dbReference type="ChEBI" id="CHEBI:57643"/>
        <dbReference type="ChEBI" id="CHEBI:58168"/>
        <dbReference type="EC" id="3.1.1.4"/>
    </reaction>
</comment>
<evidence type="ECO:0000256" key="6">
    <source>
        <dbReference type="ARBA" id="ARBA00013278"/>
    </source>
</evidence>
<evidence type="ECO:0000256" key="14">
    <source>
        <dbReference type="ARBA" id="ARBA00022963"/>
    </source>
</evidence>
<comment type="catalytic activity">
    <reaction evidence="1 20">
        <text>a 1,2-diacyl-sn-glycero-3-phosphocholine + H2O = a 2-acyl-sn-glycero-3-phosphocholine + a fatty acid + H(+)</text>
        <dbReference type="Rhea" id="RHEA:18689"/>
        <dbReference type="ChEBI" id="CHEBI:15377"/>
        <dbReference type="ChEBI" id="CHEBI:15378"/>
        <dbReference type="ChEBI" id="CHEBI:28868"/>
        <dbReference type="ChEBI" id="CHEBI:57643"/>
        <dbReference type="ChEBI" id="CHEBI:57875"/>
        <dbReference type="EC" id="3.1.1.32"/>
    </reaction>
</comment>
<evidence type="ECO:0000256" key="5">
    <source>
        <dbReference type="ARBA" id="ARBA00013179"/>
    </source>
</evidence>
<keyword evidence="23" id="KW-1185">Reference proteome</keyword>
<dbReference type="GO" id="GO:0008970">
    <property type="term" value="F:phospholipase A1 activity"/>
    <property type="evidence" value="ECO:0007669"/>
    <property type="project" value="UniProtKB-EC"/>
</dbReference>
<proteinExistence type="inferred from homology"/>
<keyword evidence="15 20" id="KW-0443">Lipid metabolism</keyword>
<keyword evidence="13 19" id="KW-0106">Calcium</keyword>
<keyword evidence="8" id="KW-1134">Transmembrane beta strand</keyword>
<evidence type="ECO:0000256" key="15">
    <source>
        <dbReference type="ARBA" id="ARBA00023098"/>
    </source>
</evidence>
<feature type="binding site" description="in dimeric form" evidence="19">
    <location>
        <position position="170"/>
    </location>
    <ligand>
        <name>Ca(2+)</name>
        <dbReference type="ChEBI" id="CHEBI:29108"/>
        <label>1</label>
    </ligand>
</feature>
<evidence type="ECO:0000256" key="19">
    <source>
        <dbReference type="PIRSR" id="PIRSR603187-2"/>
    </source>
</evidence>
<keyword evidence="17 20" id="KW-0998">Cell outer membrane</keyword>
<dbReference type="AlphaFoldDB" id="A0A1G9K1A3"/>
<evidence type="ECO:0000256" key="1">
    <source>
        <dbReference type="ARBA" id="ARBA00000111"/>
    </source>
</evidence>
<reference evidence="23" key="1">
    <citation type="submission" date="2016-10" db="EMBL/GenBank/DDBJ databases">
        <authorList>
            <person name="Varghese N."/>
            <person name="Submissions S."/>
        </authorList>
    </citation>
    <scope>NUCLEOTIDE SEQUENCE [LARGE SCALE GENOMIC DNA]</scope>
    <source>
        <strain evidence="23">AAP</strain>
    </source>
</reference>
<dbReference type="SUPFAM" id="SSF56931">
    <property type="entry name" value="Outer membrane phospholipase A (OMPLA)"/>
    <property type="match status" value="1"/>
</dbReference>
<feature type="active site" description="Nucleophile" evidence="18">
    <location>
        <position position="208"/>
    </location>
</feature>
<evidence type="ECO:0000256" key="18">
    <source>
        <dbReference type="PIRSR" id="PIRSR603187-1"/>
    </source>
</evidence>
<evidence type="ECO:0000256" key="11">
    <source>
        <dbReference type="ARBA" id="ARBA00022729"/>
    </source>
</evidence>
<dbReference type="Proteomes" id="UP000199107">
    <property type="component" value="Unassembled WGS sequence"/>
</dbReference>
<dbReference type="InterPro" id="IPR003187">
    <property type="entry name" value="PLipase_A1"/>
</dbReference>
<dbReference type="STRING" id="48727.SAMN05192555_104209"/>
<comment type="cofactor">
    <cofactor evidence="20">
        <name>Ca(2+)</name>
        <dbReference type="ChEBI" id="CHEBI:29108"/>
    </cofactor>
    <text evidence="20">Binds 1 Ca(2+) ion per monomer. In the dimeric form the Ca(2+) is bound by different amino acids with binding of each Ca(2+) shared with ligands coming from each monomer. The Ca(2+) ion may have a role in catalysis.</text>
</comment>
<dbReference type="GO" id="GO:0009279">
    <property type="term" value="C:cell outer membrane"/>
    <property type="evidence" value="ECO:0007669"/>
    <property type="project" value="UniProtKB-SubCell"/>
</dbReference>
<keyword evidence="14 20" id="KW-0442">Lipid degradation</keyword>
<evidence type="ECO:0000256" key="17">
    <source>
        <dbReference type="ARBA" id="ARBA00023237"/>
    </source>
</evidence>
<evidence type="ECO:0000256" key="13">
    <source>
        <dbReference type="ARBA" id="ARBA00022837"/>
    </source>
</evidence>
<dbReference type="RefSeq" id="WP_089657849.1">
    <property type="nucleotide sequence ID" value="NZ_FNGH01000004.1"/>
</dbReference>
<evidence type="ECO:0000256" key="7">
    <source>
        <dbReference type="ARBA" id="ARBA00021726"/>
    </source>
</evidence>
<dbReference type="GO" id="GO:0004623">
    <property type="term" value="F:phospholipase A2 activity"/>
    <property type="evidence" value="ECO:0007669"/>
    <property type="project" value="UniProtKB-EC"/>
</dbReference>
<comment type="subcellular location">
    <subcellularLocation>
        <location evidence="20">Cell outer membrane</location>
        <topology evidence="20">Multi-pass membrane protein</topology>
    </subcellularLocation>
    <text evidence="20">One of the very few enzymes located there.</text>
</comment>
<dbReference type="EMBL" id="FNGH01000004">
    <property type="protein sequence ID" value="SDL43462.1"/>
    <property type="molecule type" value="Genomic_DNA"/>
</dbReference>
<dbReference type="InterPro" id="IPR036541">
    <property type="entry name" value="PLipase_A1_sf"/>
</dbReference>
<dbReference type="CDD" id="cd00541">
    <property type="entry name" value="OMPLA"/>
    <property type="match status" value="1"/>
</dbReference>
<evidence type="ECO:0000256" key="9">
    <source>
        <dbReference type="ARBA" id="ARBA00022692"/>
    </source>
</evidence>
<feature type="binding site" description="in dimeric form" evidence="19">
    <location>
        <position position="216"/>
    </location>
    <ligand>
        <name>Ca(2+)</name>
        <dbReference type="ChEBI" id="CHEBI:29108"/>
        <label>1</label>
    </ligand>
</feature>
<evidence type="ECO:0000256" key="10">
    <source>
        <dbReference type="ARBA" id="ARBA00022723"/>
    </source>
</evidence>
<evidence type="ECO:0000256" key="20">
    <source>
        <dbReference type="RuleBase" id="RU366027"/>
    </source>
</evidence>
<keyword evidence="21" id="KW-0175">Coiled coil</keyword>
<gene>
    <name evidence="22" type="ORF">SAMN05192555_104209</name>
</gene>
<dbReference type="GO" id="GO:0016042">
    <property type="term" value="P:lipid catabolic process"/>
    <property type="evidence" value="ECO:0007669"/>
    <property type="project" value="UniProtKB-KW"/>
</dbReference>
<keyword evidence="10 19" id="KW-0479">Metal-binding</keyword>
<feature type="binding site" description="in dimeric form" evidence="19">
    <location>
        <position position="251"/>
    </location>
    <ligand>
        <name>Ca(2+)</name>
        <dbReference type="ChEBI" id="CHEBI:29108"/>
        <label>1</label>
    </ligand>
</feature>
<dbReference type="Pfam" id="PF02253">
    <property type="entry name" value="PLA1"/>
    <property type="match status" value="1"/>
</dbReference>
<evidence type="ECO:0000313" key="22">
    <source>
        <dbReference type="EMBL" id="SDL43462.1"/>
    </source>
</evidence>
<dbReference type="PANTHER" id="PTHR40457">
    <property type="entry name" value="PHOSPHOLIPASE A1"/>
    <property type="match status" value="1"/>
</dbReference>
<keyword evidence="9" id="KW-0812">Transmembrane</keyword>
<comment type="similarity">
    <text evidence="3 20">Belongs to the phospholipase A1 family.</text>
</comment>
<dbReference type="PANTHER" id="PTHR40457:SF1">
    <property type="entry name" value="PHOSPHOLIPASE A1"/>
    <property type="match status" value="1"/>
</dbReference>
<feature type="coiled-coil region" evidence="21">
    <location>
        <begin position="31"/>
        <end position="58"/>
    </location>
</feature>